<dbReference type="KEGG" id="sbae:DSM104329_02104"/>
<dbReference type="GO" id="GO:0103068">
    <property type="term" value="F:leukotriene C4 gamma-glutamyl transferase activity"/>
    <property type="evidence" value="ECO:0007669"/>
    <property type="project" value="UniProtKB-EC"/>
</dbReference>
<keyword evidence="1" id="KW-0808">Transferase</keyword>
<dbReference type="EC" id="2.3.2.2" evidence="1"/>
<keyword evidence="1" id="KW-0378">Hydrolase</keyword>
<organism evidence="1 2">
    <name type="scientific">Capillimicrobium parvum</name>
    <dbReference type="NCBI Taxonomy" id="2884022"/>
    <lineage>
        <taxon>Bacteria</taxon>
        <taxon>Bacillati</taxon>
        <taxon>Actinomycetota</taxon>
        <taxon>Thermoleophilia</taxon>
        <taxon>Solirubrobacterales</taxon>
        <taxon>Capillimicrobiaceae</taxon>
        <taxon>Capillimicrobium</taxon>
    </lineage>
</organism>
<dbReference type="Gene3D" id="1.10.246.230">
    <property type="match status" value="1"/>
</dbReference>
<dbReference type="PANTHER" id="PTHR43881:SF5">
    <property type="entry name" value="GAMMA-GLUTAMYLTRANSPEPTIDASE"/>
    <property type="match status" value="1"/>
</dbReference>
<dbReference type="PANTHER" id="PTHR43881">
    <property type="entry name" value="GAMMA-GLUTAMYLTRANSPEPTIDASE (AFU_ORTHOLOGUE AFUA_4G13580)"/>
    <property type="match status" value="1"/>
</dbReference>
<dbReference type="InterPro" id="IPR029055">
    <property type="entry name" value="Ntn_hydrolases_N"/>
</dbReference>
<name>A0A9E6XWE9_9ACTN</name>
<gene>
    <name evidence="1" type="primary">ywrD</name>
    <name evidence="1" type="ORF">DSM104329_02104</name>
</gene>
<dbReference type="Gene3D" id="3.60.20.40">
    <property type="match status" value="1"/>
</dbReference>
<reference evidence="1" key="1">
    <citation type="journal article" date="2022" name="Int. J. Syst. Evol. Microbiol.">
        <title>Pseudomonas aegrilactucae sp. nov. and Pseudomonas morbosilactucae sp. nov., pathogens causing bacterial rot of lettuce in Japan.</title>
        <authorList>
            <person name="Sawada H."/>
            <person name="Fujikawa T."/>
            <person name="Satou M."/>
        </authorList>
    </citation>
    <scope>NUCLEOTIDE SEQUENCE</scope>
    <source>
        <strain evidence="1">0166_1</strain>
    </source>
</reference>
<dbReference type="SUPFAM" id="SSF56235">
    <property type="entry name" value="N-terminal nucleophile aminohydrolases (Ntn hydrolases)"/>
    <property type="match status" value="1"/>
</dbReference>
<dbReference type="Proteomes" id="UP001162834">
    <property type="component" value="Chromosome"/>
</dbReference>
<dbReference type="PRINTS" id="PR01210">
    <property type="entry name" value="GGTRANSPTASE"/>
</dbReference>
<keyword evidence="2" id="KW-1185">Reference proteome</keyword>
<keyword evidence="1" id="KW-0012">Acyltransferase</keyword>
<dbReference type="GO" id="GO:0016787">
    <property type="term" value="F:hydrolase activity"/>
    <property type="evidence" value="ECO:0007669"/>
    <property type="project" value="UniProtKB-KW"/>
</dbReference>
<dbReference type="InterPro" id="IPR052896">
    <property type="entry name" value="GGT-like_enzyme"/>
</dbReference>
<evidence type="ECO:0000313" key="1">
    <source>
        <dbReference type="EMBL" id="UGS35709.1"/>
    </source>
</evidence>
<proteinExistence type="predicted"/>
<dbReference type="AlphaFoldDB" id="A0A9E6XWE9"/>
<accession>A0A9E6XWE9</accession>
<protein>
    <submittedName>
        <fullName evidence="1">Glutathione hydrolase-like YwrD proenzyme</fullName>
        <ecNumber evidence="1">2.3.2.2</ecNumber>
    </submittedName>
</protein>
<sequence length="532" mass="54325">MSRLAHFESAGIASGRPLVLGARAMVVTPSAWASSVGLEVLRAGGTAVDAAVAVGAALSVAHPNQCGLGGDAFWLIRPRGDATFALNASGRAPAGAAAGDLLDRGLTEITPRSPFAVTVPGMVGGWRDAHARFGRTELARLIAPAIEAAERGLAVTPLLARYIRSSEEVLRARPEATRIFLPGGRAPAVGHVLRQPDLAGTLRAIARDPGAFYTGAPAGAIAAAIAAEGGWLDAGDLAAHASDWVQPLTAPFGGWDVQEMPPNSQGITALMGLALIGAAGLSGADAPAAWAGAGIAAARTFMAVRDREIADPASMRRTPQELLDLRFLRGAQHEPCGPAETAATPAGDTVHFAIVDEDGTAVSCIQSVFDIFGSGIVVPGTGILLQDRGRSFSLDDAHVNALRPGRRPMHTLAPGLALQDGRTAAVFGCMGGHAQTQVHVQLLSALAGRGADPVEAVSAPRWVLGAPPERATVLAEDRDGLPELLEAGGHAVERVDPFSPAMGNAQVIVADEDTGVLAGAADPRSDGAALGY</sequence>
<dbReference type="RefSeq" id="WP_259315392.1">
    <property type="nucleotide sequence ID" value="NZ_CP087164.1"/>
</dbReference>
<dbReference type="EMBL" id="CP087164">
    <property type="protein sequence ID" value="UGS35709.1"/>
    <property type="molecule type" value="Genomic_DNA"/>
</dbReference>
<dbReference type="Pfam" id="PF01019">
    <property type="entry name" value="G_glu_transpept"/>
    <property type="match status" value="1"/>
</dbReference>
<dbReference type="InterPro" id="IPR043137">
    <property type="entry name" value="GGT_ssub_C"/>
</dbReference>
<evidence type="ECO:0000313" key="2">
    <source>
        <dbReference type="Proteomes" id="UP001162834"/>
    </source>
</evidence>